<keyword evidence="2" id="KW-1185">Reference proteome</keyword>
<accession>A0ABZ2XDI3</accession>
<proteinExistence type="predicted"/>
<evidence type="ECO:0008006" key="3">
    <source>
        <dbReference type="Google" id="ProtNLM"/>
    </source>
</evidence>
<evidence type="ECO:0000313" key="2">
    <source>
        <dbReference type="Proteomes" id="UP001479520"/>
    </source>
</evidence>
<dbReference type="RefSeq" id="WP_028994966.1">
    <property type="nucleotide sequence ID" value="NZ_CP151406.1"/>
</dbReference>
<evidence type="ECO:0000313" key="1">
    <source>
        <dbReference type="EMBL" id="WZJ20696.1"/>
    </source>
</evidence>
<sequence>MSMLLSRFLVLIMLLTVLAPGFGWQAAGGMPAEVAAVDMHHGHSADGHDAHAMHEMPCEDCATHTTADEDCAETLHHCCPGHILGHLAVQHIAPMPVLSPGTASLLERGDREFASRVPAGLERPPRHFSA</sequence>
<reference evidence="1 2" key="1">
    <citation type="submission" date="2024-04" db="EMBL/GenBank/DDBJ databases">
        <title>Dissimilatory iodate-reducing microorganisms contribute to the enrichment of iodine in groundwater.</title>
        <authorList>
            <person name="Jiang Z."/>
        </authorList>
    </citation>
    <scope>NUCLEOTIDE SEQUENCE [LARGE SCALE GENOMIC DNA]</scope>
    <source>
        <strain evidence="1 2">NCP973</strain>
    </source>
</reference>
<dbReference type="EMBL" id="CP151406">
    <property type="protein sequence ID" value="WZJ20696.1"/>
    <property type="molecule type" value="Genomic_DNA"/>
</dbReference>
<protein>
    <recommendedName>
        <fullName evidence="3">Cobalt transporter</fullName>
    </recommendedName>
</protein>
<dbReference type="Proteomes" id="UP001479520">
    <property type="component" value="Chromosome"/>
</dbReference>
<name>A0ABZ2XDI3_9RHOO</name>
<organism evidence="1 2">
    <name type="scientific">Azonexus hydrophilus</name>
    <dbReference type="NCBI Taxonomy" id="418702"/>
    <lineage>
        <taxon>Bacteria</taxon>
        <taxon>Pseudomonadati</taxon>
        <taxon>Pseudomonadota</taxon>
        <taxon>Betaproteobacteria</taxon>
        <taxon>Rhodocyclales</taxon>
        <taxon>Azonexaceae</taxon>
        <taxon>Azonexus</taxon>
    </lineage>
</organism>
<gene>
    <name evidence="1" type="ORF">AADV58_12135</name>
</gene>